<proteinExistence type="predicted"/>
<dbReference type="Gene3D" id="3.60.110.10">
    <property type="entry name" value="Carbon-nitrogen hydrolase"/>
    <property type="match status" value="1"/>
</dbReference>
<dbReference type="PROSITE" id="PS50263">
    <property type="entry name" value="CN_HYDROLASE"/>
    <property type="match status" value="1"/>
</dbReference>
<dbReference type="PANTHER" id="PTHR23088">
    <property type="entry name" value="NITRILASE-RELATED"/>
    <property type="match status" value="1"/>
</dbReference>
<feature type="region of interest" description="Disordered" evidence="1">
    <location>
        <begin position="231"/>
        <end position="254"/>
    </location>
</feature>
<evidence type="ECO:0000256" key="1">
    <source>
        <dbReference type="SAM" id="MobiDB-lite"/>
    </source>
</evidence>
<feature type="domain" description="CN hydrolase" evidence="2">
    <location>
        <begin position="3"/>
        <end position="232"/>
    </location>
</feature>
<evidence type="ECO:0000313" key="3">
    <source>
        <dbReference type="EMBL" id="QZP39567.1"/>
    </source>
</evidence>
<dbReference type="SUPFAM" id="SSF56317">
    <property type="entry name" value="Carbon-nitrogen hydrolase"/>
    <property type="match status" value="1"/>
</dbReference>
<keyword evidence="4" id="KW-1185">Reference proteome</keyword>
<dbReference type="Pfam" id="PF00795">
    <property type="entry name" value="CN_hydrolase"/>
    <property type="match status" value="1"/>
</dbReference>
<evidence type="ECO:0000313" key="4">
    <source>
        <dbReference type="Proteomes" id="UP000826254"/>
    </source>
</evidence>
<dbReference type="GeneID" id="67180187"/>
<reference evidence="3 4" key="1">
    <citation type="journal article" date="2021" name="Int. J. Syst. Evol. Microbiol.">
        <title>Halobaculum halophilum sp. nov. and Halobaculum salinum sp. nov., isolated from salt lake and saline soil.</title>
        <authorList>
            <person name="Cui H.L."/>
            <person name="Shi X.W."/>
            <person name="Yin X.M."/>
            <person name="Yang X.Y."/>
            <person name="Hou J."/>
            <person name="Zhu L."/>
        </authorList>
    </citation>
    <scope>NUCLEOTIDE SEQUENCE [LARGE SCALE GENOMIC DNA]</scope>
    <source>
        <strain evidence="3 4">NBRC 109044</strain>
    </source>
</reference>
<dbReference type="AlphaFoldDB" id="A0A8T8WI99"/>
<keyword evidence="3" id="KW-0378">Hydrolase</keyword>
<dbReference type="GO" id="GO:0016787">
    <property type="term" value="F:hydrolase activity"/>
    <property type="evidence" value="ECO:0007669"/>
    <property type="project" value="UniProtKB-KW"/>
</dbReference>
<dbReference type="KEGG" id="hmp:K6T50_18555"/>
<dbReference type="RefSeq" id="WP_222609316.1">
    <property type="nucleotide sequence ID" value="NZ_CP081960.1"/>
</dbReference>
<dbReference type="EMBL" id="CP081960">
    <property type="protein sequence ID" value="QZP39567.1"/>
    <property type="molecule type" value="Genomic_DNA"/>
</dbReference>
<name>A0A8T8WI99_9EURY</name>
<dbReference type="PANTHER" id="PTHR23088:SF27">
    <property type="entry name" value="DEAMINATED GLUTATHIONE AMIDASE"/>
    <property type="match status" value="1"/>
</dbReference>
<sequence>MTPRVAACQFEPVVDSLDANYDRIETLTEQVNADLAVFPELCVTGYDLSVARKRATPVPGELTSPLIDIASRTDTELVVGLPERDGDALYNVFVLVDGSGVQATYRKRYPWGDEPSVFDTGTGPVVADTSVGRIGFLLCYDLNFPELALEYAERDCDVLAVGAAWRTSFRGDWRLLLRSRALDGPCYTIGANHVGDQRGREHAGESLVAGPKGEVLVETGTASDAAVTTVDSSELDAAMERNPVRETRQELSSE</sequence>
<dbReference type="CDD" id="cd07197">
    <property type="entry name" value="nitrilase"/>
    <property type="match status" value="1"/>
</dbReference>
<gene>
    <name evidence="3" type="ORF">K6T50_18555</name>
</gene>
<geneLocation type="plasmid" evidence="3 4">
    <name>unnamed2</name>
</geneLocation>
<keyword evidence="3" id="KW-0614">Plasmid</keyword>
<dbReference type="Proteomes" id="UP000826254">
    <property type="component" value="Plasmid unnamed2"/>
</dbReference>
<accession>A0A8T8WI99</accession>
<evidence type="ECO:0000259" key="2">
    <source>
        <dbReference type="PROSITE" id="PS50263"/>
    </source>
</evidence>
<dbReference type="InterPro" id="IPR003010">
    <property type="entry name" value="C-N_Hydrolase"/>
</dbReference>
<feature type="compositionally biased region" description="Basic and acidic residues" evidence="1">
    <location>
        <begin position="238"/>
        <end position="254"/>
    </location>
</feature>
<organism evidence="3 4">
    <name type="scientific">Halobaculum magnesiiphilum</name>
    <dbReference type="NCBI Taxonomy" id="1017351"/>
    <lineage>
        <taxon>Archaea</taxon>
        <taxon>Methanobacteriati</taxon>
        <taxon>Methanobacteriota</taxon>
        <taxon>Stenosarchaea group</taxon>
        <taxon>Halobacteria</taxon>
        <taxon>Halobacteriales</taxon>
        <taxon>Haloferacaceae</taxon>
        <taxon>Halobaculum</taxon>
    </lineage>
</organism>
<protein>
    <submittedName>
        <fullName evidence="3">Carbon-nitrogen hydrolase family protein</fullName>
    </submittedName>
</protein>
<dbReference type="InterPro" id="IPR036526">
    <property type="entry name" value="C-N_Hydrolase_sf"/>
</dbReference>